<evidence type="ECO:0000256" key="2">
    <source>
        <dbReference type="ARBA" id="ARBA00022801"/>
    </source>
</evidence>
<feature type="domain" description="Nudix hydrolase" evidence="3">
    <location>
        <begin position="50"/>
        <end position="176"/>
    </location>
</feature>
<dbReference type="Pfam" id="PF00293">
    <property type="entry name" value="NUDIX"/>
    <property type="match status" value="1"/>
</dbReference>
<evidence type="ECO:0000256" key="1">
    <source>
        <dbReference type="ARBA" id="ARBA00005582"/>
    </source>
</evidence>
<organism evidence="4 5">
    <name type="scientific">Sporotomaculum syntrophicum</name>
    <dbReference type="NCBI Taxonomy" id="182264"/>
    <lineage>
        <taxon>Bacteria</taxon>
        <taxon>Bacillati</taxon>
        <taxon>Bacillota</taxon>
        <taxon>Clostridia</taxon>
        <taxon>Eubacteriales</taxon>
        <taxon>Desulfallaceae</taxon>
        <taxon>Sporotomaculum</taxon>
    </lineage>
</organism>
<dbReference type="CDD" id="cd04678">
    <property type="entry name" value="NUDIX_MTH2_Nudt15"/>
    <property type="match status" value="1"/>
</dbReference>
<dbReference type="PANTHER" id="PTHR43736">
    <property type="entry name" value="ADP-RIBOSE PYROPHOSPHATASE"/>
    <property type="match status" value="1"/>
</dbReference>
<name>A0A9D2WQP2_9FIRM</name>
<evidence type="ECO:0000313" key="4">
    <source>
        <dbReference type="EMBL" id="KAF1085598.1"/>
    </source>
</evidence>
<evidence type="ECO:0000259" key="3">
    <source>
        <dbReference type="PROSITE" id="PS51462"/>
    </source>
</evidence>
<dbReference type="Gene3D" id="3.90.79.10">
    <property type="entry name" value="Nucleoside Triphosphate Pyrophosphohydrolase"/>
    <property type="match status" value="1"/>
</dbReference>
<reference evidence="4" key="1">
    <citation type="submission" date="2016-02" db="EMBL/GenBank/DDBJ databases">
        <title>Draft Genome Sequence of Sporotomaculum syntrophicum Strain FB, a Syntrophic Benzoate Degrader.</title>
        <authorList>
            <person name="Nobu M.K."/>
            <person name="Narihiro T."/>
            <person name="Qiu Y.-L."/>
            <person name="Ohashi A."/>
            <person name="Liu W.-T."/>
            <person name="Yuji S."/>
        </authorList>
    </citation>
    <scope>NUCLEOTIDE SEQUENCE</scope>
    <source>
        <strain evidence="4">FB</strain>
    </source>
</reference>
<dbReference type="PROSITE" id="PS00893">
    <property type="entry name" value="NUDIX_BOX"/>
    <property type="match status" value="1"/>
</dbReference>
<dbReference type="Proteomes" id="UP000798488">
    <property type="component" value="Unassembled WGS sequence"/>
</dbReference>
<accession>A0A9D2WQP2</accession>
<dbReference type="InterPro" id="IPR029401">
    <property type="entry name" value="Nudix_N"/>
</dbReference>
<dbReference type="EMBL" id="LSRS01000003">
    <property type="protein sequence ID" value="KAF1085598.1"/>
    <property type="molecule type" value="Genomic_DNA"/>
</dbReference>
<dbReference type="GO" id="GO:0016787">
    <property type="term" value="F:hydrolase activity"/>
    <property type="evidence" value="ECO:0007669"/>
    <property type="project" value="UniProtKB-KW"/>
</dbReference>
<dbReference type="AlphaFoldDB" id="A0A9D2WQP2"/>
<protein>
    <submittedName>
        <fullName evidence="4">NADH pyrophosphatase</fullName>
    </submittedName>
</protein>
<proteinExistence type="inferred from homology"/>
<dbReference type="InterPro" id="IPR000086">
    <property type="entry name" value="NUDIX_hydrolase_dom"/>
</dbReference>
<dbReference type="InterPro" id="IPR015797">
    <property type="entry name" value="NUDIX_hydrolase-like_dom_sf"/>
</dbReference>
<dbReference type="PANTHER" id="PTHR43736:SF1">
    <property type="entry name" value="DIHYDRONEOPTERIN TRIPHOSPHATE DIPHOSPHATASE"/>
    <property type="match status" value="1"/>
</dbReference>
<dbReference type="PROSITE" id="PS51462">
    <property type="entry name" value="NUDIX"/>
    <property type="match status" value="1"/>
</dbReference>
<sequence>MNGSVKITLAIKKQRYYFCPKCGGKLTYRNIGEDRPRLLCEACQYVMYENPVVGVAAIVLNASRQILLGRRNGGRYPGLWCIPCGYVEYDEDVYDAIRREFKEETNLDIEPVRVFTVQSNFHDPEKHSVGIWFLAQVTGGEPLAGDDLEQVAWFDLSDPPPLAFPTDQVVIEQLRTANGM</sequence>
<dbReference type="InterPro" id="IPR020084">
    <property type="entry name" value="NUDIX_hydrolase_CS"/>
</dbReference>
<evidence type="ECO:0000313" key="5">
    <source>
        <dbReference type="Proteomes" id="UP000798488"/>
    </source>
</evidence>
<comment type="similarity">
    <text evidence="1">Belongs to the Nudix hydrolase family.</text>
</comment>
<keyword evidence="5" id="KW-1185">Reference proteome</keyword>
<dbReference type="Pfam" id="PF14803">
    <property type="entry name" value="Zn_ribbon_Nudix"/>
    <property type="match status" value="1"/>
</dbReference>
<keyword evidence="2" id="KW-0378">Hydrolase</keyword>
<dbReference type="SUPFAM" id="SSF55811">
    <property type="entry name" value="Nudix"/>
    <property type="match status" value="1"/>
</dbReference>
<dbReference type="Gene3D" id="2.20.70.10">
    <property type="match status" value="1"/>
</dbReference>
<comment type="caution">
    <text evidence="4">The sequence shown here is derived from an EMBL/GenBank/DDBJ whole genome shotgun (WGS) entry which is preliminary data.</text>
</comment>
<gene>
    <name evidence="4" type="ORF">SPSYN_01741</name>
</gene>